<comment type="caution">
    <text evidence="11">The sequence shown here is derived from an EMBL/GenBank/DDBJ whole genome shotgun (WGS) entry which is preliminary data.</text>
</comment>
<reference evidence="11 12" key="1">
    <citation type="submission" date="2023-06" db="EMBL/GenBank/DDBJ databases">
        <title>Draft genome sequence of Novosphingobium sp. strain IK01.</title>
        <authorList>
            <person name="Hatamoto M."/>
            <person name="Ikarashi T."/>
            <person name="Yamaguchi T."/>
        </authorList>
    </citation>
    <scope>NUCLEOTIDE SEQUENCE [LARGE SCALE GENOMIC DNA]</scope>
    <source>
        <strain evidence="11 12">IK01</strain>
    </source>
</reference>
<evidence type="ECO:0000256" key="3">
    <source>
        <dbReference type="ARBA" id="ARBA00021717"/>
    </source>
</evidence>
<dbReference type="EMBL" id="BTFW01000001">
    <property type="protein sequence ID" value="GMM61745.1"/>
    <property type="molecule type" value="Genomic_DNA"/>
</dbReference>
<keyword evidence="5 10" id="KW-0812">Transmembrane</keyword>
<accession>A0ABQ6PA39</accession>
<evidence type="ECO:0000256" key="6">
    <source>
        <dbReference type="ARBA" id="ARBA00022989"/>
    </source>
</evidence>
<comment type="similarity">
    <text evidence="2 10">Belongs to the FliR/MopE/SpaR family.</text>
</comment>
<evidence type="ECO:0000256" key="8">
    <source>
        <dbReference type="ARBA" id="ARBA00023143"/>
    </source>
</evidence>
<comment type="subcellular location">
    <subcellularLocation>
        <location evidence="10">Cell membrane</location>
        <topology evidence="10">Multi-pass membrane protein</topology>
    </subcellularLocation>
    <subcellularLocation>
        <location evidence="10">Bacterial flagellum basal body</location>
    </subcellularLocation>
</comment>
<dbReference type="InterPro" id="IPR006303">
    <property type="entry name" value="FliR"/>
</dbReference>
<dbReference type="NCBIfam" id="TIGR01400">
    <property type="entry name" value="fliR"/>
    <property type="match status" value="1"/>
</dbReference>
<evidence type="ECO:0000313" key="12">
    <source>
        <dbReference type="Proteomes" id="UP001187221"/>
    </source>
</evidence>
<evidence type="ECO:0000256" key="5">
    <source>
        <dbReference type="ARBA" id="ARBA00022692"/>
    </source>
</evidence>
<feature type="transmembrane region" description="Helical" evidence="10">
    <location>
        <begin position="216"/>
        <end position="240"/>
    </location>
</feature>
<protein>
    <recommendedName>
        <fullName evidence="3 9">Flagellar biosynthetic protein FliR</fullName>
    </recommendedName>
</protein>
<feature type="transmembrane region" description="Helical" evidence="10">
    <location>
        <begin position="15"/>
        <end position="35"/>
    </location>
</feature>
<proteinExistence type="inferred from homology"/>
<feature type="transmembrane region" description="Helical" evidence="10">
    <location>
        <begin position="174"/>
        <end position="204"/>
    </location>
</feature>
<keyword evidence="12" id="KW-1185">Reference proteome</keyword>
<feature type="transmembrane region" description="Helical" evidence="10">
    <location>
        <begin position="81"/>
        <end position="102"/>
    </location>
</feature>
<evidence type="ECO:0000256" key="1">
    <source>
        <dbReference type="ARBA" id="ARBA00002578"/>
    </source>
</evidence>
<dbReference type="RefSeq" id="WP_317975397.1">
    <property type="nucleotide sequence ID" value="NZ_BTFW01000001.1"/>
</dbReference>
<sequence length="265" mass="27155">MIQMNFGFGPLEAEFWRMVFLMTRCGAALFAAPLFGSAQVPAQVRVVLAGALAVMLCAWTAIPAPPALFSLPGLLDTCGEIVIGLALGFALQFAFAAPVIAAEMIGASMGLSIATAADPLSGAHSPALGQYFTVVLTVIFLALGAHLQWFALLVDSYRAFPPGGGWFTPDRMGIMAAFGAQMFVSALVLALPVVLLLLLVQVMFGVLARSAPSLNIFALGLPLGMLAGLAGLVASAPLVADAMGDVVALALGQAQAMLAPLPAKG</sequence>
<keyword evidence="8 10" id="KW-0975">Bacterial flagellum</keyword>
<evidence type="ECO:0000256" key="7">
    <source>
        <dbReference type="ARBA" id="ARBA00023136"/>
    </source>
</evidence>
<evidence type="ECO:0000256" key="9">
    <source>
        <dbReference type="NCBIfam" id="TIGR01400"/>
    </source>
</evidence>
<keyword evidence="7 10" id="KW-0472">Membrane</keyword>
<dbReference type="Proteomes" id="UP001187221">
    <property type="component" value="Unassembled WGS sequence"/>
</dbReference>
<evidence type="ECO:0000256" key="2">
    <source>
        <dbReference type="ARBA" id="ARBA00009772"/>
    </source>
</evidence>
<comment type="function">
    <text evidence="1 10">Role in flagellar biosynthesis.</text>
</comment>
<organism evidence="11 12">
    <name type="scientific">Novosphingobium pituita</name>
    <dbReference type="NCBI Taxonomy" id="3056842"/>
    <lineage>
        <taxon>Bacteria</taxon>
        <taxon>Pseudomonadati</taxon>
        <taxon>Pseudomonadota</taxon>
        <taxon>Alphaproteobacteria</taxon>
        <taxon>Sphingomonadales</taxon>
        <taxon>Sphingomonadaceae</taxon>
        <taxon>Novosphingobium</taxon>
    </lineage>
</organism>
<dbReference type="InterPro" id="IPR002010">
    <property type="entry name" value="T3SS_IM_R"/>
</dbReference>
<dbReference type="PANTHER" id="PTHR30065">
    <property type="entry name" value="FLAGELLAR BIOSYNTHETIC PROTEIN FLIR"/>
    <property type="match status" value="1"/>
</dbReference>
<name>A0ABQ6PA39_9SPHN</name>
<evidence type="ECO:0000313" key="11">
    <source>
        <dbReference type="EMBL" id="GMM61745.1"/>
    </source>
</evidence>
<dbReference type="PRINTS" id="PR00953">
    <property type="entry name" value="TYPE3IMRPROT"/>
</dbReference>
<evidence type="ECO:0000256" key="4">
    <source>
        <dbReference type="ARBA" id="ARBA00022475"/>
    </source>
</evidence>
<dbReference type="PANTHER" id="PTHR30065:SF8">
    <property type="entry name" value="FLAGELLAR BIOSYNTHETIC PROTEIN FLIR"/>
    <property type="match status" value="1"/>
</dbReference>
<feature type="transmembrane region" description="Helical" evidence="10">
    <location>
        <begin position="47"/>
        <end position="69"/>
    </location>
</feature>
<feature type="transmembrane region" description="Helical" evidence="10">
    <location>
        <begin position="131"/>
        <end position="154"/>
    </location>
</feature>
<keyword evidence="6 10" id="KW-1133">Transmembrane helix</keyword>
<keyword evidence="4 10" id="KW-1003">Cell membrane</keyword>
<gene>
    <name evidence="11" type="ORF">NUTIK01_25220</name>
</gene>
<dbReference type="Pfam" id="PF01311">
    <property type="entry name" value="Bac_export_1"/>
    <property type="match status" value="1"/>
</dbReference>
<evidence type="ECO:0000256" key="10">
    <source>
        <dbReference type="RuleBase" id="RU362071"/>
    </source>
</evidence>